<keyword evidence="2" id="KW-1185">Reference proteome</keyword>
<dbReference type="InterPro" id="IPR001106">
    <property type="entry name" value="Aromatic_Lyase"/>
</dbReference>
<accession>A0A4R6WJF6</accession>
<dbReference type="RefSeq" id="WP_133614494.1">
    <property type="nucleotide sequence ID" value="NZ_SNYW01000011.1"/>
</dbReference>
<dbReference type="PANTHER" id="PTHR10362">
    <property type="entry name" value="HISTIDINE AMMONIA-LYASE"/>
    <property type="match status" value="1"/>
</dbReference>
<dbReference type="EMBL" id="SNYW01000011">
    <property type="protein sequence ID" value="TDQ80505.1"/>
    <property type="molecule type" value="Genomic_DNA"/>
</dbReference>
<comment type="caution">
    <text evidence="1">The sequence shown here is derived from an EMBL/GenBank/DDBJ whole genome shotgun (WGS) entry which is preliminary data.</text>
</comment>
<dbReference type="OrthoDB" id="5714558at2"/>
<proteinExistence type="predicted"/>
<keyword evidence="1" id="KW-0456">Lyase</keyword>
<protein>
    <submittedName>
        <fullName evidence="1">Histidine ammonia-lyase</fullName>
    </submittedName>
</protein>
<dbReference type="SUPFAM" id="SSF48557">
    <property type="entry name" value="L-aspartase-like"/>
    <property type="match status" value="1"/>
</dbReference>
<dbReference type="Proteomes" id="UP000295783">
    <property type="component" value="Unassembled WGS sequence"/>
</dbReference>
<gene>
    <name evidence="1" type="ORF">A8950_3037</name>
</gene>
<evidence type="ECO:0000313" key="1">
    <source>
        <dbReference type="EMBL" id="TDQ80505.1"/>
    </source>
</evidence>
<organism evidence="1 2">
    <name type="scientific">Dongia mobilis</name>
    <dbReference type="NCBI Taxonomy" id="578943"/>
    <lineage>
        <taxon>Bacteria</taxon>
        <taxon>Pseudomonadati</taxon>
        <taxon>Pseudomonadota</taxon>
        <taxon>Alphaproteobacteria</taxon>
        <taxon>Rhodospirillales</taxon>
        <taxon>Dongiaceae</taxon>
        <taxon>Dongia</taxon>
    </lineage>
</organism>
<dbReference type="InterPro" id="IPR008948">
    <property type="entry name" value="L-Aspartase-like"/>
</dbReference>
<dbReference type="GO" id="GO:0016841">
    <property type="term" value="F:ammonia-lyase activity"/>
    <property type="evidence" value="ECO:0007669"/>
    <property type="project" value="UniProtKB-ARBA"/>
</dbReference>
<dbReference type="Gene3D" id="1.20.200.10">
    <property type="entry name" value="Fumarase/aspartase (Central domain)"/>
    <property type="match status" value="1"/>
</dbReference>
<sequence>MLLTLDTRADLTLDIFRQVAWEGAAIRFSDGAMARMRAARAAFMKLIEDPDLVIYGVTSGYGQNARLRLDGAARRTHARTPPYPCTAPFGRPAPDRVARGIVLARLANFIDGHAAVTPELAVEVADLLQGGRLPEVSLEGQGGAGEILWLGPLIIAVAERFPLAEKDALSLINGAPAASALIADAAIAMRRRLDLAERVLALSAEAILAPLEAYDPALEALWDDAHEAVALQRMRHLLEGGAPARRPYQAPVSYRILPRVLGQFRRVIAAAEEIAASSLRSVTDNPVFLPPDAGAPDPAHPFGRVLSNGGYHNARAYPALDNLAAAAADLCAIAERHTTKLLDGRYSLLPDQLQSDSGQQGYLGILGFVQVGYAEQARRAAQRTFLPGSEGGGFGQNDVAPLTGLAWMAQEEAGRCLEAALAMLGAVASQALHVTARQAPPALADLLADIRAAFPPLDAPRRYGPGLAALAEAFRADIYGAMPSA</sequence>
<reference evidence="1 2" key="1">
    <citation type="submission" date="2019-03" db="EMBL/GenBank/DDBJ databases">
        <title>Genomic Encyclopedia of Type Strains, Phase III (KMG-III): the genomes of soil and plant-associated and newly described type strains.</title>
        <authorList>
            <person name="Whitman W."/>
        </authorList>
    </citation>
    <scope>NUCLEOTIDE SEQUENCE [LARGE SCALE GENOMIC DNA]</scope>
    <source>
        <strain evidence="1 2">CGMCC 1.7660</strain>
    </source>
</reference>
<name>A0A4R6WJF6_9PROT</name>
<dbReference type="Pfam" id="PF00221">
    <property type="entry name" value="Lyase_aromatic"/>
    <property type="match status" value="2"/>
</dbReference>
<dbReference type="AlphaFoldDB" id="A0A4R6WJF6"/>
<dbReference type="Gene3D" id="1.10.275.10">
    <property type="entry name" value="Fumarase/aspartase (N-terminal domain)"/>
    <property type="match status" value="1"/>
</dbReference>
<dbReference type="InterPro" id="IPR024083">
    <property type="entry name" value="Fumarase/histidase_N"/>
</dbReference>
<evidence type="ECO:0000313" key="2">
    <source>
        <dbReference type="Proteomes" id="UP000295783"/>
    </source>
</evidence>